<gene>
    <name evidence="3" type="ORF">SAMN05444171_5138</name>
</gene>
<dbReference type="RefSeq" id="WP_074825040.1">
    <property type="nucleotide sequence ID" value="NZ_FNTI01000001.1"/>
</dbReference>
<dbReference type="OrthoDB" id="9779763at2"/>
<dbReference type="InterPro" id="IPR007400">
    <property type="entry name" value="PrpF-like"/>
</dbReference>
<dbReference type="EMBL" id="FNTI01000001">
    <property type="protein sequence ID" value="SED78166.1"/>
    <property type="molecule type" value="Genomic_DNA"/>
</dbReference>
<evidence type="ECO:0000313" key="3">
    <source>
        <dbReference type="EMBL" id="SED78166.1"/>
    </source>
</evidence>
<evidence type="ECO:0000256" key="2">
    <source>
        <dbReference type="ARBA" id="ARBA00023235"/>
    </source>
</evidence>
<dbReference type="Proteomes" id="UP000183208">
    <property type="component" value="Unassembled WGS sequence"/>
</dbReference>
<dbReference type="Gene3D" id="3.10.310.10">
    <property type="entry name" value="Diaminopimelate Epimerase, Chain A, domain 1"/>
    <property type="match status" value="2"/>
</dbReference>
<dbReference type="PANTHER" id="PTHR43709">
    <property type="entry name" value="ACONITATE ISOMERASE-RELATED"/>
    <property type="match status" value="1"/>
</dbReference>
<sequence>MANARLRAVFMRGGTSKAVMFRKEDLPAKPSDWDPIFLQVMGSPDPNGRQLDGMGGGISSLSKICIIGPPSRPDADVDYTFAQIGVHDTFVDYGANCGNMSSAVGPFALDEGMVTGPANGEATVRIHNTNTSKIIVARFPVEQGALAATGDIEIDGVGGKAAPIRLEFLEPGGARTGKLLPTGRAVDEFDIKGLGIVKASCVDAANPCVFVEASAVGQSGDELPDALDRDAVFLQHMEAIRCAASVKMGIAPDLDTARRMTGIPKVAMVSGPRAGRTLSGREITAADADIWVRMISVGQPHRATPITGAICLSVATRVPGSIPAQLSNANGPIRIAHPSGVTLVDAGVSISADGIAKADYGAVYRSARRLFEGNVVYRTTE</sequence>
<dbReference type="Pfam" id="PF04303">
    <property type="entry name" value="PrpF"/>
    <property type="match status" value="1"/>
</dbReference>
<evidence type="ECO:0000313" key="4">
    <source>
        <dbReference type="Proteomes" id="UP000183208"/>
    </source>
</evidence>
<keyword evidence="2" id="KW-0413">Isomerase</keyword>
<dbReference type="AlphaFoldDB" id="A0A1M7D2J4"/>
<accession>A0A1M7D2J4</accession>
<reference evidence="3 4" key="1">
    <citation type="submission" date="2016-10" db="EMBL/GenBank/DDBJ databases">
        <authorList>
            <person name="de Groot N.N."/>
        </authorList>
    </citation>
    <scope>NUCLEOTIDE SEQUENCE [LARGE SCALE GENOMIC DNA]</scope>
    <source>
        <strain evidence="3 4">GAS522</strain>
    </source>
</reference>
<dbReference type="PANTHER" id="PTHR43709:SF2">
    <property type="entry name" value="DUF453 DOMAIN PROTEIN (AFU_ORTHOLOGUE AFUA_6G00360)"/>
    <property type="match status" value="1"/>
</dbReference>
<dbReference type="GO" id="GO:0016853">
    <property type="term" value="F:isomerase activity"/>
    <property type="evidence" value="ECO:0007669"/>
    <property type="project" value="UniProtKB-KW"/>
</dbReference>
<organism evidence="3 4">
    <name type="scientific">Bradyrhizobium lablabi</name>
    <dbReference type="NCBI Taxonomy" id="722472"/>
    <lineage>
        <taxon>Bacteria</taxon>
        <taxon>Pseudomonadati</taxon>
        <taxon>Pseudomonadota</taxon>
        <taxon>Alphaproteobacteria</taxon>
        <taxon>Hyphomicrobiales</taxon>
        <taxon>Nitrobacteraceae</taxon>
        <taxon>Bradyrhizobium</taxon>
    </lineage>
</organism>
<name>A0A1M7D2J4_9BRAD</name>
<comment type="similarity">
    <text evidence="1">Belongs to the PrpF family.</text>
</comment>
<evidence type="ECO:0008006" key="5">
    <source>
        <dbReference type="Google" id="ProtNLM"/>
    </source>
</evidence>
<proteinExistence type="inferred from homology"/>
<evidence type="ECO:0000256" key="1">
    <source>
        <dbReference type="ARBA" id="ARBA00007673"/>
    </source>
</evidence>
<protein>
    <recommendedName>
        <fullName evidence="5">PrpF family protein</fullName>
    </recommendedName>
</protein>
<dbReference type="SUPFAM" id="SSF54506">
    <property type="entry name" value="Diaminopimelate epimerase-like"/>
    <property type="match status" value="2"/>
</dbReference>